<protein>
    <submittedName>
        <fullName evidence="2">Uncharacterized protein</fullName>
    </submittedName>
</protein>
<proteinExistence type="predicted"/>
<dbReference type="AlphaFoldDB" id="A0A814ILN1"/>
<name>A0A814ILN1_9BILA</name>
<dbReference type="Proteomes" id="UP000663879">
    <property type="component" value="Unassembled WGS sequence"/>
</dbReference>
<comment type="caution">
    <text evidence="2">The sequence shown here is derived from an EMBL/GenBank/DDBJ whole genome shotgun (WGS) entry which is preliminary data.</text>
</comment>
<dbReference type="EMBL" id="CAJNOC010004550">
    <property type="protein sequence ID" value="CAF1025618.1"/>
    <property type="molecule type" value="Genomic_DNA"/>
</dbReference>
<feature type="region of interest" description="Disordered" evidence="1">
    <location>
        <begin position="157"/>
        <end position="194"/>
    </location>
</feature>
<evidence type="ECO:0000313" key="2">
    <source>
        <dbReference type="EMBL" id="CAF1025618.1"/>
    </source>
</evidence>
<organism evidence="2 3">
    <name type="scientific">Brachionus calyciflorus</name>
    <dbReference type="NCBI Taxonomy" id="104777"/>
    <lineage>
        <taxon>Eukaryota</taxon>
        <taxon>Metazoa</taxon>
        <taxon>Spiralia</taxon>
        <taxon>Gnathifera</taxon>
        <taxon>Rotifera</taxon>
        <taxon>Eurotatoria</taxon>
        <taxon>Monogononta</taxon>
        <taxon>Pseudotrocha</taxon>
        <taxon>Ploima</taxon>
        <taxon>Brachionidae</taxon>
        <taxon>Brachionus</taxon>
    </lineage>
</organism>
<sequence length="224" mass="25747">MANSVKVDAEACLRNNTAALRKVLKWASSIIGKTIRITNNLKQSDERNYYNSKSAWIIKIFLDEIETFMNQTKKIVATESECMQKINETKSEKNKNLDKIKNNKMKRGAGHLDPLKSAKSVKYDSRDEEDNVILRACNMNNANVQPEVPIASYQSTKTIAKTNSRKKAESTPTRENRENPVAQKVKKKQTSVKEIKKSKELEARRNVLEELLEEDENVKEWDEE</sequence>
<evidence type="ECO:0000256" key="1">
    <source>
        <dbReference type="SAM" id="MobiDB-lite"/>
    </source>
</evidence>
<keyword evidence="3" id="KW-1185">Reference proteome</keyword>
<feature type="compositionally biased region" description="Basic and acidic residues" evidence="1">
    <location>
        <begin position="166"/>
        <end position="178"/>
    </location>
</feature>
<evidence type="ECO:0000313" key="3">
    <source>
        <dbReference type="Proteomes" id="UP000663879"/>
    </source>
</evidence>
<reference evidence="2" key="1">
    <citation type="submission" date="2021-02" db="EMBL/GenBank/DDBJ databases">
        <authorList>
            <person name="Nowell W R."/>
        </authorList>
    </citation>
    <scope>NUCLEOTIDE SEQUENCE</scope>
    <source>
        <strain evidence="2">Ploen Becks lab</strain>
    </source>
</reference>
<gene>
    <name evidence="2" type="ORF">OXX778_LOCUS17602</name>
</gene>
<accession>A0A814ILN1</accession>